<feature type="coiled-coil region" evidence="1">
    <location>
        <begin position="127"/>
        <end position="343"/>
    </location>
</feature>
<dbReference type="EMBL" id="JH993003">
    <property type="protein sequence ID" value="EKX44702.1"/>
    <property type="molecule type" value="Genomic_DNA"/>
</dbReference>
<dbReference type="AlphaFoldDB" id="L1J8P1"/>
<dbReference type="OMA" id="YIRCVIF"/>
<protein>
    <submittedName>
        <fullName evidence="3 4">Uncharacterized protein</fullName>
    </submittedName>
</protein>
<keyword evidence="1" id="KW-0175">Coiled coil</keyword>
<gene>
    <name evidence="3" type="ORF">GUITHDRAFT_139626</name>
</gene>
<proteinExistence type="predicted"/>
<name>L1J8P1_GUITC</name>
<dbReference type="PaxDb" id="55529-EKX44702"/>
<feature type="region of interest" description="Disordered" evidence="2">
    <location>
        <begin position="411"/>
        <end position="459"/>
    </location>
</feature>
<dbReference type="Proteomes" id="UP000011087">
    <property type="component" value="Unassembled WGS sequence"/>
</dbReference>
<feature type="compositionally biased region" description="Basic and acidic residues" evidence="2">
    <location>
        <begin position="447"/>
        <end position="459"/>
    </location>
</feature>
<evidence type="ECO:0000313" key="5">
    <source>
        <dbReference type="Proteomes" id="UP000011087"/>
    </source>
</evidence>
<reference evidence="5" key="2">
    <citation type="submission" date="2012-11" db="EMBL/GenBank/DDBJ databases">
        <authorList>
            <person name="Kuo A."/>
            <person name="Curtis B.A."/>
            <person name="Tanifuji G."/>
            <person name="Burki F."/>
            <person name="Gruber A."/>
            <person name="Irimia M."/>
            <person name="Maruyama S."/>
            <person name="Arias M.C."/>
            <person name="Ball S.G."/>
            <person name="Gile G.H."/>
            <person name="Hirakawa Y."/>
            <person name="Hopkins J.F."/>
            <person name="Rensing S.A."/>
            <person name="Schmutz J."/>
            <person name="Symeonidi A."/>
            <person name="Elias M."/>
            <person name="Eveleigh R.J."/>
            <person name="Herman E.K."/>
            <person name="Klute M.J."/>
            <person name="Nakayama T."/>
            <person name="Obornik M."/>
            <person name="Reyes-Prieto A."/>
            <person name="Armbrust E.V."/>
            <person name="Aves S.J."/>
            <person name="Beiko R.G."/>
            <person name="Coutinho P."/>
            <person name="Dacks J.B."/>
            <person name="Durnford D.G."/>
            <person name="Fast N.M."/>
            <person name="Green B.R."/>
            <person name="Grisdale C."/>
            <person name="Hempe F."/>
            <person name="Henrissat B."/>
            <person name="Hoppner M.P."/>
            <person name="Ishida K.-I."/>
            <person name="Kim E."/>
            <person name="Koreny L."/>
            <person name="Kroth P.G."/>
            <person name="Liu Y."/>
            <person name="Malik S.-B."/>
            <person name="Maier U.G."/>
            <person name="McRose D."/>
            <person name="Mock T."/>
            <person name="Neilson J.A."/>
            <person name="Onodera N.T."/>
            <person name="Poole A.M."/>
            <person name="Pritham E.J."/>
            <person name="Richards T.A."/>
            <person name="Rocap G."/>
            <person name="Roy S.W."/>
            <person name="Sarai C."/>
            <person name="Schaack S."/>
            <person name="Shirato S."/>
            <person name="Slamovits C.H."/>
            <person name="Spencer D.F."/>
            <person name="Suzuki S."/>
            <person name="Worden A.Z."/>
            <person name="Zauner S."/>
            <person name="Barry K."/>
            <person name="Bell C."/>
            <person name="Bharti A.K."/>
            <person name="Crow J.A."/>
            <person name="Grimwood J."/>
            <person name="Kramer R."/>
            <person name="Lindquist E."/>
            <person name="Lucas S."/>
            <person name="Salamov A."/>
            <person name="McFadden G.I."/>
            <person name="Lane C.E."/>
            <person name="Keeling P.J."/>
            <person name="Gray M.W."/>
            <person name="Grigoriev I.V."/>
            <person name="Archibald J.M."/>
        </authorList>
    </citation>
    <scope>NUCLEOTIDE SEQUENCE</scope>
    <source>
        <strain evidence="5">CCMP2712</strain>
    </source>
</reference>
<evidence type="ECO:0000256" key="2">
    <source>
        <dbReference type="SAM" id="MobiDB-lite"/>
    </source>
</evidence>
<feature type="region of interest" description="Disordered" evidence="2">
    <location>
        <begin position="344"/>
        <end position="365"/>
    </location>
</feature>
<dbReference type="RefSeq" id="XP_005831682.1">
    <property type="nucleotide sequence ID" value="XM_005831625.1"/>
</dbReference>
<reference evidence="3 5" key="1">
    <citation type="journal article" date="2012" name="Nature">
        <title>Algal genomes reveal evolutionary mosaicism and the fate of nucleomorphs.</title>
        <authorList>
            <consortium name="DOE Joint Genome Institute"/>
            <person name="Curtis B.A."/>
            <person name="Tanifuji G."/>
            <person name="Burki F."/>
            <person name="Gruber A."/>
            <person name="Irimia M."/>
            <person name="Maruyama S."/>
            <person name="Arias M.C."/>
            <person name="Ball S.G."/>
            <person name="Gile G.H."/>
            <person name="Hirakawa Y."/>
            <person name="Hopkins J.F."/>
            <person name="Kuo A."/>
            <person name="Rensing S.A."/>
            <person name="Schmutz J."/>
            <person name="Symeonidi A."/>
            <person name="Elias M."/>
            <person name="Eveleigh R.J."/>
            <person name="Herman E.K."/>
            <person name="Klute M.J."/>
            <person name="Nakayama T."/>
            <person name="Obornik M."/>
            <person name="Reyes-Prieto A."/>
            <person name="Armbrust E.V."/>
            <person name="Aves S.J."/>
            <person name="Beiko R.G."/>
            <person name="Coutinho P."/>
            <person name="Dacks J.B."/>
            <person name="Durnford D.G."/>
            <person name="Fast N.M."/>
            <person name="Green B.R."/>
            <person name="Grisdale C.J."/>
            <person name="Hempel F."/>
            <person name="Henrissat B."/>
            <person name="Hoppner M.P."/>
            <person name="Ishida K."/>
            <person name="Kim E."/>
            <person name="Koreny L."/>
            <person name="Kroth P.G."/>
            <person name="Liu Y."/>
            <person name="Malik S.B."/>
            <person name="Maier U.G."/>
            <person name="McRose D."/>
            <person name="Mock T."/>
            <person name="Neilson J.A."/>
            <person name="Onodera N.T."/>
            <person name="Poole A.M."/>
            <person name="Pritham E.J."/>
            <person name="Richards T.A."/>
            <person name="Rocap G."/>
            <person name="Roy S.W."/>
            <person name="Sarai C."/>
            <person name="Schaack S."/>
            <person name="Shirato S."/>
            <person name="Slamovits C.H."/>
            <person name="Spencer D.F."/>
            <person name="Suzuki S."/>
            <person name="Worden A.Z."/>
            <person name="Zauner S."/>
            <person name="Barry K."/>
            <person name="Bell C."/>
            <person name="Bharti A.K."/>
            <person name="Crow J.A."/>
            <person name="Grimwood J."/>
            <person name="Kramer R."/>
            <person name="Lindquist E."/>
            <person name="Lucas S."/>
            <person name="Salamov A."/>
            <person name="McFadden G.I."/>
            <person name="Lane C.E."/>
            <person name="Keeling P.J."/>
            <person name="Gray M.W."/>
            <person name="Grigoriev I.V."/>
            <person name="Archibald J.M."/>
        </authorList>
    </citation>
    <scope>NUCLEOTIDE SEQUENCE</scope>
    <source>
        <strain evidence="3 5">CCMP2712</strain>
    </source>
</reference>
<sequence length="459" mass="52874">MEHKLHSMEPSWARDAGYSDRRFSNTNFPIATKLRSEFLMDKERAFDTPDVRCKGRQGPPSPAESMKEALNAIKRYDVISDMGKMQDSLLRIIEEQVRLRMQQQVERNTRANRENVMDYASTDGSLIREYQIQKEELFSEISRLQTEIMSLKEKNLRLKAENEQAYNLVKMARASETTLQHVLEERQVSLDLLKNAKNEAEKQLKEQMETARYELQRVRLEFETELMSLRAKNLELQEQNKKNDVKLAEASEKVKSGRRSKVAVQEIEQAKNAVSEAVLQAKKYKSLLEQETTDKERLQEENSTLSENLESYQKMLSHEQIKREETSAEILELRAALRTAAEKTREELRNRHETEISSLRTSHRSARIEAEQLRSRLNATSSALQAHLNGLSNPMKSIEHVLELNGKFCDASNASRDYDSQRGSPTDRSAVPPHRSPGVGSPVMEGPDEKQEKEEHPGY</sequence>
<feature type="compositionally biased region" description="Basic and acidic residues" evidence="2">
    <location>
        <begin position="344"/>
        <end position="355"/>
    </location>
</feature>
<dbReference type="GeneID" id="17301416"/>
<dbReference type="HOGENOM" id="CLU_596493_0_0_1"/>
<keyword evidence="5" id="KW-1185">Reference proteome</keyword>
<reference evidence="4" key="3">
    <citation type="submission" date="2015-06" db="UniProtKB">
        <authorList>
            <consortium name="EnsemblProtists"/>
        </authorList>
    </citation>
    <scope>IDENTIFICATION</scope>
</reference>
<dbReference type="EnsemblProtists" id="EKX44702">
    <property type="protein sequence ID" value="EKX44702"/>
    <property type="gene ID" value="GUITHDRAFT_139626"/>
</dbReference>
<evidence type="ECO:0000313" key="4">
    <source>
        <dbReference type="EnsemblProtists" id="EKX44702"/>
    </source>
</evidence>
<evidence type="ECO:0000313" key="3">
    <source>
        <dbReference type="EMBL" id="EKX44702.1"/>
    </source>
</evidence>
<dbReference type="KEGG" id="gtt:GUITHDRAFT_139626"/>
<organism evidence="3">
    <name type="scientific">Guillardia theta (strain CCMP2712)</name>
    <name type="common">Cryptophyte</name>
    <dbReference type="NCBI Taxonomy" id="905079"/>
    <lineage>
        <taxon>Eukaryota</taxon>
        <taxon>Cryptophyceae</taxon>
        <taxon>Pyrenomonadales</taxon>
        <taxon>Geminigeraceae</taxon>
        <taxon>Guillardia</taxon>
    </lineage>
</organism>
<accession>L1J8P1</accession>
<evidence type="ECO:0000256" key="1">
    <source>
        <dbReference type="SAM" id="Coils"/>
    </source>
</evidence>